<organism evidence="7 8">
    <name type="scientific">Oreochromis niloticus</name>
    <name type="common">Nile tilapia</name>
    <name type="synonym">Tilapia nilotica</name>
    <dbReference type="NCBI Taxonomy" id="8128"/>
    <lineage>
        <taxon>Eukaryota</taxon>
        <taxon>Metazoa</taxon>
        <taxon>Chordata</taxon>
        <taxon>Craniata</taxon>
        <taxon>Vertebrata</taxon>
        <taxon>Euteleostomi</taxon>
        <taxon>Actinopterygii</taxon>
        <taxon>Neopterygii</taxon>
        <taxon>Teleostei</taxon>
        <taxon>Neoteleostei</taxon>
        <taxon>Acanthomorphata</taxon>
        <taxon>Ovalentaria</taxon>
        <taxon>Cichlomorphae</taxon>
        <taxon>Cichliformes</taxon>
        <taxon>Cichlidae</taxon>
        <taxon>African cichlids</taxon>
        <taxon>Pseudocrenilabrinae</taxon>
        <taxon>Oreochromini</taxon>
        <taxon>Oreochromis</taxon>
    </lineage>
</organism>
<evidence type="ECO:0000256" key="3">
    <source>
        <dbReference type="ARBA" id="ARBA00022833"/>
    </source>
</evidence>
<reference evidence="8" key="1">
    <citation type="submission" date="2012-01" db="EMBL/GenBank/DDBJ databases">
        <title>The Genome Sequence of Oreochromis niloticus (Nile Tilapia).</title>
        <authorList>
            <consortium name="Broad Institute Genome Assembly Team"/>
            <consortium name="Broad Institute Sequencing Platform"/>
            <person name="Di Palma F."/>
            <person name="Johnson J."/>
            <person name="Lander E.S."/>
            <person name="Lindblad-Toh K."/>
        </authorList>
    </citation>
    <scope>NUCLEOTIDE SEQUENCE [LARGE SCALE GENOMIC DNA]</scope>
</reference>
<dbReference type="PANTHER" id="PTHR46074">
    <property type="entry name" value="CYSTEINE-RICH PROTEIN CRIP FAMILY MEMBER"/>
    <property type="match status" value="1"/>
</dbReference>
<evidence type="ECO:0000256" key="5">
    <source>
        <dbReference type="PROSITE-ProRule" id="PRU00125"/>
    </source>
</evidence>
<evidence type="ECO:0000256" key="1">
    <source>
        <dbReference type="ARBA" id="ARBA00022723"/>
    </source>
</evidence>
<feature type="domain" description="LIM zinc-binding" evidence="6">
    <location>
        <begin position="137"/>
        <end position="198"/>
    </location>
</feature>
<dbReference type="Ensembl" id="ENSONIT00000065258.1">
    <property type="protein sequence ID" value="ENSONIP00000051279.1"/>
    <property type="gene ID" value="ENSONIG00000000955.2"/>
</dbReference>
<dbReference type="Pfam" id="PF00412">
    <property type="entry name" value="LIM"/>
    <property type="match status" value="1"/>
</dbReference>
<name>A0A669CX29_ORENI</name>
<dbReference type="CDD" id="cd09478">
    <property type="entry name" value="LIM_CRIP"/>
    <property type="match status" value="1"/>
</dbReference>
<dbReference type="PROSITE" id="PS00478">
    <property type="entry name" value="LIM_DOMAIN_1"/>
    <property type="match status" value="1"/>
</dbReference>
<evidence type="ECO:0000259" key="6">
    <source>
        <dbReference type="PROSITE" id="PS50023"/>
    </source>
</evidence>
<dbReference type="AlphaFoldDB" id="A0A669CX29"/>
<dbReference type="FunFam" id="2.10.110.10:FF:000025">
    <property type="entry name" value="Cysteine-rich protein 2"/>
    <property type="match status" value="1"/>
</dbReference>
<evidence type="ECO:0000256" key="4">
    <source>
        <dbReference type="ARBA" id="ARBA00023038"/>
    </source>
</evidence>
<evidence type="ECO:0000256" key="2">
    <source>
        <dbReference type="ARBA" id="ARBA00022737"/>
    </source>
</evidence>
<gene>
    <name evidence="7" type="primary">CRIP2</name>
    <name evidence="7" type="synonym">crip2</name>
</gene>
<dbReference type="SMART" id="SM00132">
    <property type="entry name" value="LIM"/>
    <property type="match status" value="1"/>
</dbReference>
<keyword evidence="8" id="KW-1185">Reference proteome</keyword>
<keyword evidence="4 5" id="KW-0440">LIM domain</keyword>
<dbReference type="Proteomes" id="UP000005207">
    <property type="component" value="Linkage group LG19"/>
</dbReference>
<dbReference type="SUPFAM" id="SSF57716">
    <property type="entry name" value="Glucocorticoid receptor-like (DNA-binding domain)"/>
    <property type="match status" value="2"/>
</dbReference>
<dbReference type="Gene3D" id="2.10.110.10">
    <property type="entry name" value="Cysteine Rich Protein"/>
    <property type="match status" value="1"/>
</dbReference>
<dbReference type="InterPro" id="IPR001781">
    <property type="entry name" value="Znf_LIM"/>
</dbReference>
<dbReference type="PROSITE" id="PS50023">
    <property type="entry name" value="LIM_DOMAIN_2"/>
    <property type="match status" value="1"/>
</dbReference>
<dbReference type="GeneTree" id="ENSGT00940000158683"/>
<protein>
    <submittedName>
        <fullName evidence="7">Cysteine-rich protein 2</fullName>
    </submittedName>
</protein>
<sequence>NRATFDRCLHVTLKRRNAQFAAHNQGQSKTLFDNKCKKKCTLCVVSSFFNFGSSCDVLCTYTSLQHNVVEASPTAGKKTVELFPLRYKCSTEHGNICTLEQAWSVRANRWAGDSCRKLYQDFALSSRLSHTAATKMPKCPKCEKEVYFAEKVTSLGKDWHRPCLRCEKCSKTLSPGSHAEHEGKPYCNKPCYAALFGPKGFGRGGAESHTYK</sequence>
<accession>A0A669CX29</accession>
<reference evidence="7" key="2">
    <citation type="submission" date="2025-08" db="UniProtKB">
        <authorList>
            <consortium name="Ensembl"/>
        </authorList>
    </citation>
    <scope>IDENTIFICATION</scope>
</reference>
<keyword evidence="2" id="KW-0677">Repeat</keyword>
<evidence type="ECO:0000313" key="7">
    <source>
        <dbReference type="Ensembl" id="ENSONIP00000051279.1"/>
    </source>
</evidence>
<keyword evidence="3 5" id="KW-0862">Zinc</keyword>
<reference evidence="7" key="3">
    <citation type="submission" date="2025-09" db="UniProtKB">
        <authorList>
            <consortium name="Ensembl"/>
        </authorList>
    </citation>
    <scope>IDENTIFICATION</scope>
</reference>
<keyword evidence="1 5" id="KW-0479">Metal-binding</keyword>
<dbReference type="PANTHER" id="PTHR46074:SF5">
    <property type="entry name" value="LIM DOMAIN-CONTAINING PROTEIN C"/>
    <property type="match status" value="1"/>
</dbReference>
<evidence type="ECO:0000313" key="8">
    <source>
        <dbReference type="Proteomes" id="UP000005207"/>
    </source>
</evidence>
<dbReference type="GO" id="GO:0046872">
    <property type="term" value="F:metal ion binding"/>
    <property type="evidence" value="ECO:0007669"/>
    <property type="project" value="UniProtKB-KW"/>
</dbReference>
<proteinExistence type="predicted"/>